<comment type="subcellular location">
    <subcellularLocation>
        <location evidence="1">Membrane</location>
    </subcellularLocation>
</comment>
<comment type="caution">
    <text evidence="8">The sequence shown here is derived from an EMBL/GenBank/DDBJ whole genome shotgun (WGS) entry which is preliminary data.</text>
</comment>
<dbReference type="PROSITE" id="PS50125">
    <property type="entry name" value="GUANYLATE_CYCLASE_2"/>
    <property type="match status" value="1"/>
</dbReference>
<evidence type="ECO:0000256" key="3">
    <source>
        <dbReference type="ARBA" id="ARBA00022741"/>
    </source>
</evidence>
<dbReference type="Gene3D" id="3.30.70.1230">
    <property type="entry name" value="Nucleotide cyclase"/>
    <property type="match status" value="1"/>
</dbReference>
<keyword evidence="2" id="KW-0812">Transmembrane</keyword>
<keyword evidence="6" id="KW-0456">Lyase</keyword>
<dbReference type="PANTHER" id="PTHR11920">
    <property type="entry name" value="GUANYLYL CYCLASE"/>
    <property type="match status" value="1"/>
</dbReference>
<organism evidence="8 9">
    <name type="scientific">[Myrmecia] bisecta</name>
    <dbReference type="NCBI Taxonomy" id="41462"/>
    <lineage>
        <taxon>Eukaryota</taxon>
        <taxon>Viridiplantae</taxon>
        <taxon>Chlorophyta</taxon>
        <taxon>core chlorophytes</taxon>
        <taxon>Trebouxiophyceae</taxon>
        <taxon>Trebouxiales</taxon>
        <taxon>Trebouxiaceae</taxon>
        <taxon>Myrmecia</taxon>
    </lineage>
</organism>
<dbReference type="GO" id="GO:0004383">
    <property type="term" value="F:guanylate cyclase activity"/>
    <property type="evidence" value="ECO:0007669"/>
    <property type="project" value="TreeGrafter"/>
</dbReference>
<dbReference type="GO" id="GO:0035556">
    <property type="term" value="P:intracellular signal transduction"/>
    <property type="evidence" value="ECO:0007669"/>
    <property type="project" value="InterPro"/>
</dbReference>
<dbReference type="Proteomes" id="UP001489004">
    <property type="component" value="Unassembled WGS sequence"/>
</dbReference>
<evidence type="ECO:0000256" key="6">
    <source>
        <dbReference type="ARBA" id="ARBA00023239"/>
    </source>
</evidence>
<evidence type="ECO:0000313" key="8">
    <source>
        <dbReference type="EMBL" id="KAK9815307.1"/>
    </source>
</evidence>
<gene>
    <name evidence="8" type="ORF">WJX72_001382</name>
</gene>
<evidence type="ECO:0000259" key="7">
    <source>
        <dbReference type="PROSITE" id="PS50125"/>
    </source>
</evidence>
<dbReference type="EMBL" id="JALJOR010000006">
    <property type="protein sequence ID" value="KAK9815307.1"/>
    <property type="molecule type" value="Genomic_DNA"/>
</dbReference>
<dbReference type="PANTHER" id="PTHR11920:SF335">
    <property type="entry name" value="GUANYLATE CYCLASE"/>
    <property type="match status" value="1"/>
</dbReference>
<evidence type="ECO:0000313" key="9">
    <source>
        <dbReference type="Proteomes" id="UP001489004"/>
    </source>
</evidence>
<name>A0AAW1Q4J1_9CHLO</name>
<dbReference type="SUPFAM" id="SSF55073">
    <property type="entry name" value="Nucleotide cyclase"/>
    <property type="match status" value="1"/>
</dbReference>
<evidence type="ECO:0000256" key="4">
    <source>
        <dbReference type="ARBA" id="ARBA00022989"/>
    </source>
</evidence>
<protein>
    <recommendedName>
        <fullName evidence="7">Guanylate cyclase domain-containing protein</fullName>
    </recommendedName>
</protein>
<keyword evidence="4" id="KW-1133">Transmembrane helix</keyword>
<feature type="domain" description="Guanylate cyclase" evidence="7">
    <location>
        <begin position="5"/>
        <end position="137"/>
    </location>
</feature>
<proteinExistence type="predicted"/>
<dbReference type="InterPro" id="IPR001054">
    <property type="entry name" value="A/G_cyclase"/>
</dbReference>
<dbReference type="AlphaFoldDB" id="A0AAW1Q4J1"/>
<dbReference type="SMART" id="SM00044">
    <property type="entry name" value="CYCc"/>
    <property type="match status" value="1"/>
</dbReference>
<reference evidence="8 9" key="1">
    <citation type="journal article" date="2024" name="Nat. Commun.">
        <title>Phylogenomics reveals the evolutionary origins of lichenization in chlorophyte algae.</title>
        <authorList>
            <person name="Puginier C."/>
            <person name="Libourel C."/>
            <person name="Otte J."/>
            <person name="Skaloud P."/>
            <person name="Haon M."/>
            <person name="Grisel S."/>
            <person name="Petersen M."/>
            <person name="Berrin J.G."/>
            <person name="Delaux P.M."/>
            <person name="Dal Grande F."/>
            <person name="Keller J."/>
        </authorList>
    </citation>
    <scope>NUCLEOTIDE SEQUENCE [LARGE SCALE GENOMIC DNA]</scope>
    <source>
        <strain evidence="8 9">SAG 2043</strain>
    </source>
</reference>
<dbReference type="GO" id="GO:0007168">
    <property type="term" value="P:receptor guanylyl cyclase signaling pathway"/>
    <property type="evidence" value="ECO:0007669"/>
    <property type="project" value="TreeGrafter"/>
</dbReference>
<dbReference type="GO" id="GO:0004016">
    <property type="term" value="F:adenylate cyclase activity"/>
    <property type="evidence" value="ECO:0007669"/>
    <property type="project" value="TreeGrafter"/>
</dbReference>
<dbReference type="GO" id="GO:0000166">
    <property type="term" value="F:nucleotide binding"/>
    <property type="evidence" value="ECO:0007669"/>
    <property type="project" value="UniProtKB-KW"/>
</dbReference>
<dbReference type="GO" id="GO:0001653">
    <property type="term" value="F:peptide receptor activity"/>
    <property type="evidence" value="ECO:0007669"/>
    <property type="project" value="TreeGrafter"/>
</dbReference>
<evidence type="ECO:0000256" key="1">
    <source>
        <dbReference type="ARBA" id="ARBA00004370"/>
    </source>
</evidence>
<evidence type="ECO:0000256" key="5">
    <source>
        <dbReference type="ARBA" id="ARBA00023136"/>
    </source>
</evidence>
<dbReference type="CDD" id="cd07302">
    <property type="entry name" value="CHD"/>
    <property type="match status" value="1"/>
</dbReference>
<sequence length="278" mass="30632">MDQQPIYSEHIASASVLQGVLVGQFASLSGPEALSFFHQLYVLVDECASRYGVFRSGRVDRFTLCAGLNFRENHATALVSCAKALLESVAQLLLPSGQPVSMRLGIHSGELGSGILGSCNLQFQLVGATVLTAESVAETALPGTLRISQTTYDLLKERKEFESCGTLELPHCMPLQLFVYPSSQPAEAPPTALPTASPDPRFQDPQLEERFRLYHDRQMAATDVVWTLFALFLGGSVWSVRTLTGQPTAVHQWQPFFCRPFHCHPCPPILARFFYQVS</sequence>
<evidence type="ECO:0000256" key="2">
    <source>
        <dbReference type="ARBA" id="ARBA00022692"/>
    </source>
</evidence>
<keyword evidence="3" id="KW-0547">Nucleotide-binding</keyword>
<dbReference type="InterPro" id="IPR050401">
    <property type="entry name" value="Cyclic_nucleotide_synthase"/>
</dbReference>
<dbReference type="GO" id="GO:0005886">
    <property type="term" value="C:plasma membrane"/>
    <property type="evidence" value="ECO:0007669"/>
    <property type="project" value="TreeGrafter"/>
</dbReference>
<dbReference type="Pfam" id="PF00211">
    <property type="entry name" value="Guanylate_cyc"/>
    <property type="match status" value="1"/>
</dbReference>
<keyword evidence="9" id="KW-1185">Reference proteome</keyword>
<keyword evidence="5" id="KW-0472">Membrane</keyword>
<accession>A0AAW1Q4J1</accession>
<dbReference type="InterPro" id="IPR029787">
    <property type="entry name" value="Nucleotide_cyclase"/>
</dbReference>